<dbReference type="InterPro" id="IPR035892">
    <property type="entry name" value="C2_domain_sf"/>
</dbReference>
<feature type="non-terminal residue" evidence="2">
    <location>
        <position position="1"/>
    </location>
</feature>
<reference evidence="2" key="1">
    <citation type="submission" date="2023-06" db="EMBL/GenBank/DDBJ databases">
        <authorList>
            <person name="Delattre M."/>
        </authorList>
    </citation>
    <scope>NUCLEOTIDE SEQUENCE</scope>
    <source>
        <strain evidence="2">AF72</strain>
    </source>
</reference>
<comment type="caution">
    <text evidence="2">The sequence shown here is derived from an EMBL/GenBank/DDBJ whole genome shotgun (WGS) entry which is preliminary data.</text>
</comment>
<protein>
    <recommendedName>
        <fullName evidence="1">C2 domain-containing protein</fullName>
    </recommendedName>
</protein>
<dbReference type="Proteomes" id="UP001177023">
    <property type="component" value="Unassembled WGS sequence"/>
</dbReference>
<dbReference type="EMBL" id="CATQJA010001241">
    <property type="protein sequence ID" value="CAJ0566448.1"/>
    <property type="molecule type" value="Genomic_DNA"/>
</dbReference>
<dbReference type="Gene3D" id="2.60.40.150">
    <property type="entry name" value="C2 domain"/>
    <property type="match status" value="1"/>
</dbReference>
<keyword evidence="3" id="KW-1185">Reference proteome</keyword>
<dbReference type="SUPFAM" id="SSF49562">
    <property type="entry name" value="C2 domain (Calcium/lipid-binding domain, CaLB)"/>
    <property type="match status" value="1"/>
</dbReference>
<sequence>MTRSEVEHHVLRVSVWHRDFFSHKGLLGETRIALPHFPWHDASNPNGQWVSLRGVTDENEPLEKRTIVAKVSLAFKIEDRERKIGTLEVILNNLHFDPAPGKRAQHHLEGKIYFGEKRVTKRQVRIPSETAKGLPIGHAIRFSEQNLNDLHVRSLKLQLWETSGLGARSLVGKAELNPIDHRRGLSVTESCSCELCTGWHRMISHSTHVANVDVPMSGKGGKGSG</sequence>
<proteinExistence type="predicted"/>
<dbReference type="InterPro" id="IPR000008">
    <property type="entry name" value="C2_dom"/>
</dbReference>
<dbReference type="AlphaFoldDB" id="A0AA36CDI1"/>
<organism evidence="2 3">
    <name type="scientific">Mesorhabditis spiculigera</name>
    <dbReference type="NCBI Taxonomy" id="96644"/>
    <lineage>
        <taxon>Eukaryota</taxon>
        <taxon>Metazoa</taxon>
        <taxon>Ecdysozoa</taxon>
        <taxon>Nematoda</taxon>
        <taxon>Chromadorea</taxon>
        <taxon>Rhabditida</taxon>
        <taxon>Rhabditina</taxon>
        <taxon>Rhabditomorpha</taxon>
        <taxon>Rhabditoidea</taxon>
        <taxon>Rhabditidae</taxon>
        <taxon>Mesorhabditinae</taxon>
        <taxon>Mesorhabditis</taxon>
    </lineage>
</organism>
<feature type="domain" description="C2" evidence="1">
    <location>
        <begin position="6"/>
        <end position="51"/>
    </location>
</feature>
<evidence type="ECO:0000313" key="2">
    <source>
        <dbReference type="EMBL" id="CAJ0566448.1"/>
    </source>
</evidence>
<evidence type="ECO:0000313" key="3">
    <source>
        <dbReference type="Proteomes" id="UP001177023"/>
    </source>
</evidence>
<dbReference type="Pfam" id="PF00168">
    <property type="entry name" value="C2"/>
    <property type="match status" value="1"/>
</dbReference>
<evidence type="ECO:0000259" key="1">
    <source>
        <dbReference type="Pfam" id="PF00168"/>
    </source>
</evidence>
<gene>
    <name evidence="2" type="ORF">MSPICULIGERA_LOCUS5051</name>
</gene>
<accession>A0AA36CDI1</accession>
<name>A0AA36CDI1_9BILA</name>